<sequence>MNIEIDRQGDSTVALVNSPELVIGDVAAALDLMAEVGVVHGCDKIVLRQSNLSEDFFELKTGLAGDILQKYTNYGVKLAVVGTFDGYGSKSLNDFIYECNQGNRFFFVSDTQQAIQALHGVR</sequence>
<dbReference type="InterPro" id="IPR025438">
    <property type="entry name" value="DUF4180"/>
</dbReference>
<organism evidence="2 3">
    <name type="scientific">Paenibacillus flagellatus</name>
    <dbReference type="NCBI Taxonomy" id="2211139"/>
    <lineage>
        <taxon>Bacteria</taxon>
        <taxon>Bacillati</taxon>
        <taxon>Bacillota</taxon>
        <taxon>Bacilli</taxon>
        <taxon>Bacillales</taxon>
        <taxon>Paenibacillaceae</taxon>
        <taxon>Paenibacillus</taxon>
    </lineage>
</organism>
<evidence type="ECO:0000313" key="2">
    <source>
        <dbReference type="EMBL" id="PYI57248.1"/>
    </source>
</evidence>
<dbReference type="OrthoDB" id="8595425at2"/>
<keyword evidence="3" id="KW-1185">Reference proteome</keyword>
<dbReference type="Pfam" id="PF13788">
    <property type="entry name" value="DUF4180"/>
    <property type="match status" value="1"/>
</dbReference>
<protein>
    <submittedName>
        <fullName evidence="2">DUF4180 domain-containing protein</fullName>
    </submittedName>
</protein>
<dbReference type="RefSeq" id="WP_110838287.1">
    <property type="nucleotide sequence ID" value="NZ_QJVJ01000001.1"/>
</dbReference>
<evidence type="ECO:0000313" key="3">
    <source>
        <dbReference type="Proteomes" id="UP000247476"/>
    </source>
</evidence>
<gene>
    <name evidence="2" type="ORF">DLM86_02050</name>
</gene>
<evidence type="ECO:0000259" key="1">
    <source>
        <dbReference type="Pfam" id="PF13788"/>
    </source>
</evidence>
<proteinExistence type="predicted"/>
<dbReference type="EMBL" id="QJVJ01000001">
    <property type="protein sequence ID" value="PYI57248.1"/>
    <property type="molecule type" value="Genomic_DNA"/>
</dbReference>
<dbReference type="AlphaFoldDB" id="A0A2V5KCK4"/>
<feature type="domain" description="DUF4180" evidence="1">
    <location>
        <begin position="10"/>
        <end position="118"/>
    </location>
</feature>
<comment type="caution">
    <text evidence="2">The sequence shown here is derived from an EMBL/GenBank/DDBJ whole genome shotgun (WGS) entry which is preliminary data.</text>
</comment>
<reference evidence="2 3" key="1">
    <citation type="submission" date="2018-05" db="EMBL/GenBank/DDBJ databases">
        <title>Paenibacillus flagellatus sp. nov., isolated from selenium mineral soil.</title>
        <authorList>
            <person name="Dai X."/>
        </authorList>
    </citation>
    <scope>NUCLEOTIDE SEQUENCE [LARGE SCALE GENOMIC DNA]</scope>
    <source>
        <strain evidence="2 3">DXL2</strain>
    </source>
</reference>
<accession>A0A2V5KCK4</accession>
<name>A0A2V5KCK4_9BACL</name>
<dbReference type="Proteomes" id="UP000247476">
    <property type="component" value="Unassembled WGS sequence"/>
</dbReference>